<dbReference type="InterPro" id="IPR029058">
    <property type="entry name" value="AB_hydrolase_fold"/>
</dbReference>
<comment type="caution">
    <text evidence="3">The sequence shown here is derived from an EMBL/GenBank/DDBJ whole genome shotgun (WGS) entry which is preliminary data.</text>
</comment>
<feature type="domain" description="AB hydrolase-1" evidence="2">
    <location>
        <begin position="27"/>
        <end position="275"/>
    </location>
</feature>
<dbReference type="Proteomes" id="UP001224845">
    <property type="component" value="Unassembled WGS sequence"/>
</dbReference>
<dbReference type="PANTHER" id="PTHR42977">
    <property type="entry name" value="HYDROLASE-RELATED"/>
    <property type="match status" value="1"/>
</dbReference>
<dbReference type="PRINTS" id="PR00111">
    <property type="entry name" value="ABHYDROLASE"/>
</dbReference>
<dbReference type="InterPro" id="IPR000073">
    <property type="entry name" value="AB_hydrolase_1"/>
</dbReference>
<sequence>MSSPRHRYISVGGTQIFYREAGPPDAPALLLLHGFPSSSVQFRHLLWTLAHRWRLVAPDLPGFGFSAVPDHRHFAYTFAHLAEVIEGFVRAMGIEPRALYLHDYGAQTGFRLLASAALRPAALVIQNSEAYFDAGRTDAWSSAEAYWRDPSDANRERMRASLLNEDGIRREFVEQLPAHIAERIDPAVIRLACDHVQRPGVADALLDLHRDYGSNVAFYPAIQAHLRRARLPTLILWGRGDQYYRPAQAEAFRQDLPEATIEYFDGGHWLLETHPGEVAAAVQDFLQRHLAPPALRPLHEMRGVQ</sequence>
<dbReference type="InterPro" id="IPR000639">
    <property type="entry name" value="Epox_hydrolase-like"/>
</dbReference>
<evidence type="ECO:0000313" key="3">
    <source>
        <dbReference type="EMBL" id="MDP9972952.1"/>
    </source>
</evidence>
<keyword evidence="1" id="KW-0378">Hydrolase</keyword>
<gene>
    <name evidence="3" type="ORF">J2W39_004195</name>
</gene>
<dbReference type="PANTHER" id="PTHR42977:SF3">
    <property type="entry name" value="AB HYDROLASE-1 DOMAIN-CONTAINING PROTEIN"/>
    <property type="match status" value="1"/>
</dbReference>
<organism evidence="3 4">
    <name type="scientific">Variovorax paradoxus</name>
    <dbReference type="NCBI Taxonomy" id="34073"/>
    <lineage>
        <taxon>Bacteria</taxon>
        <taxon>Pseudomonadati</taxon>
        <taxon>Pseudomonadota</taxon>
        <taxon>Betaproteobacteria</taxon>
        <taxon>Burkholderiales</taxon>
        <taxon>Comamonadaceae</taxon>
        <taxon>Variovorax</taxon>
    </lineage>
</organism>
<proteinExistence type="predicted"/>
<evidence type="ECO:0000313" key="4">
    <source>
        <dbReference type="Proteomes" id="UP001224845"/>
    </source>
</evidence>
<dbReference type="GO" id="GO:0004301">
    <property type="term" value="F:epoxide hydrolase activity"/>
    <property type="evidence" value="ECO:0007669"/>
    <property type="project" value="TreeGrafter"/>
</dbReference>
<dbReference type="InterPro" id="IPR051340">
    <property type="entry name" value="Haloalkane_dehalogenase"/>
</dbReference>
<reference evidence="3" key="1">
    <citation type="submission" date="2023-07" db="EMBL/GenBank/DDBJ databases">
        <title>Sorghum-associated microbial communities from plants grown in Nebraska, USA.</title>
        <authorList>
            <person name="Schachtman D."/>
        </authorList>
    </citation>
    <scope>NUCLEOTIDE SEQUENCE</scope>
    <source>
        <strain evidence="3">DS3315</strain>
    </source>
</reference>
<accession>A0AAW8ELS0</accession>
<dbReference type="Gene3D" id="3.40.50.1820">
    <property type="entry name" value="alpha/beta hydrolase"/>
    <property type="match status" value="1"/>
</dbReference>
<name>A0AAW8ELS0_VARPD</name>
<protein>
    <submittedName>
        <fullName evidence="3">Pimeloyl-ACP methyl ester carboxylesterase</fullName>
    </submittedName>
</protein>
<dbReference type="Pfam" id="PF00561">
    <property type="entry name" value="Abhydrolase_1"/>
    <property type="match status" value="1"/>
</dbReference>
<dbReference type="PRINTS" id="PR00412">
    <property type="entry name" value="EPOXHYDRLASE"/>
</dbReference>
<dbReference type="AlphaFoldDB" id="A0AAW8ELS0"/>
<evidence type="ECO:0000259" key="2">
    <source>
        <dbReference type="Pfam" id="PF00561"/>
    </source>
</evidence>
<evidence type="ECO:0000256" key="1">
    <source>
        <dbReference type="ARBA" id="ARBA00022801"/>
    </source>
</evidence>
<dbReference type="RefSeq" id="WP_307595500.1">
    <property type="nucleotide sequence ID" value="NZ_JAUSRV010000010.1"/>
</dbReference>
<dbReference type="EMBL" id="JAUSRV010000010">
    <property type="protein sequence ID" value="MDP9972952.1"/>
    <property type="molecule type" value="Genomic_DNA"/>
</dbReference>
<dbReference type="SUPFAM" id="SSF53474">
    <property type="entry name" value="alpha/beta-Hydrolases"/>
    <property type="match status" value="1"/>
</dbReference>